<dbReference type="RefSeq" id="WP_316433480.1">
    <property type="nucleotide sequence ID" value="NZ_CP053586.1"/>
</dbReference>
<keyword evidence="1" id="KW-1133">Transmembrane helix</keyword>
<reference evidence="2" key="1">
    <citation type="submission" date="2020-05" db="EMBL/GenBank/DDBJ databases">
        <authorList>
            <person name="Zhu T."/>
            <person name="Keshari N."/>
            <person name="Lu X."/>
        </authorList>
    </citation>
    <scope>NUCLEOTIDE SEQUENCE</scope>
    <source>
        <strain evidence="2">NK1-12</strain>
    </source>
</reference>
<keyword evidence="1" id="KW-0812">Transmembrane</keyword>
<feature type="transmembrane region" description="Helical" evidence="1">
    <location>
        <begin position="129"/>
        <end position="151"/>
    </location>
</feature>
<protein>
    <recommendedName>
        <fullName evidence="3">Antibiotic biosynthesis monooxygenase</fullName>
    </recommendedName>
</protein>
<organism evidence="2">
    <name type="scientific">Leptolyngbya sp. NK1-12</name>
    <dbReference type="NCBI Taxonomy" id="2547451"/>
    <lineage>
        <taxon>Bacteria</taxon>
        <taxon>Bacillati</taxon>
        <taxon>Cyanobacteriota</taxon>
        <taxon>Cyanophyceae</taxon>
        <taxon>Leptolyngbyales</taxon>
        <taxon>Leptolyngbyaceae</taxon>
        <taxon>Leptolyngbya group</taxon>
        <taxon>Leptolyngbya</taxon>
    </lineage>
</organism>
<dbReference type="PANTHER" id="PTHR40057:SF1">
    <property type="entry name" value="SLR1162 PROTEIN"/>
    <property type="match status" value="1"/>
</dbReference>
<evidence type="ECO:0008006" key="3">
    <source>
        <dbReference type="Google" id="ProtNLM"/>
    </source>
</evidence>
<dbReference type="InterPro" id="IPR038762">
    <property type="entry name" value="ABM_predict"/>
</dbReference>
<feature type="transmembrane region" description="Helical" evidence="1">
    <location>
        <begin position="157"/>
        <end position="180"/>
    </location>
</feature>
<dbReference type="Gene3D" id="3.30.70.100">
    <property type="match status" value="1"/>
</dbReference>
<evidence type="ECO:0000313" key="2">
    <source>
        <dbReference type="EMBL" id="WNZ22099.1"/>
    </source>
</evidence>
<dbReference type="SUPFAM" id="SSF54909">
    <property type="entry name" value="Dimeric alpha+beta barrel"/>
    <property type="match status" value="1"/>
</dbReference>
<sequence length="222" mass="25375">MLSLQSNSSHHASLIFESIVPKDKAAAFQSWHSRLRRTARQFRGYIRTDLCPPVNAHQLKWYSIMHFESPQQLQEWLKSDTREALLLEGQQFFETYQFKSFETGLEGWFSRQKNSDQVGLGAPAWKQNLAVILGLYPTVMVQTLLFAKLGIMQDWSLASAMLVNNVISSSILTWTVMPFVTKTIQFWLQPAPQPTSSRSNLMVTGAITLSLIVMMMVFNQIQ</sequence>
<dbReference type="EMBL" id="CP053586">
    <property type="protein sequence ID" value="WNZ22099.1"/>
    <property type="molecule type" value="Genomic_DNA"/>
</dbReference>
<proteinExistence type="predicted"/>
<accession>A0AA96WBM1</accession>
<feature type="transmembrane region" description="Helical" evidence="1">
    <location>
        <begin position="201"/>
        <end position="221"/>
    </location>
</feature>
<gene>
    <name evidence="2" type="ORF">HJG54_03915</name>
</gene>
<dbReference type="PANTHER" id="PTHR40057">
    <property type="entry name" value="SLR1162 PROTEIN"/>
    <property type="match status" value="1"/>
</dbReference>
<keyword evidence="1" id="KW-0472">Membrane</keyword>
<dbReference type="InterPro" id="IPR011008">
    <property type="entry name" value="Dimeric_a/b-barrel"/>
</dbReference>
<evidence type="ECO:0000256" key="1">
    <source>
        <dbReference type="SAM" id="Phobius"/>
    </source>
</evidence>
<dbReference type="AlphaFoldDB" id="A0AA96WBM1"/>
<name>A0AA96WBM1_9CYAN</name>